<accession>M2T2V3</accession>
<feature type="non-terminal residue" evidence="2">
    <location>
        <position position="1"/>
    </location>
</feature>
<dbReference type="RefSeq" id="XP_007701541.1">
    <property type="nucleotide sequence ID" value="XM_007703351.1"/>
</dbReference>
<keyword evidence="3" id="KW-1185">Reference proteome</keyword>
<dbReference type="HOGENOM" id="CLU_181925_0_0_1"/>
<name>M2T2V3_COCSN</name>
<dbReference type="AlphaFoldDB" id="M2T2V3"/>
<reference evidence="3" key="2">
    <citation type="journal article" date="2013" name="PLoS Genet.">
        <title>Comparative genome structure, secondary metabolite, and effector coding capacity across Cochliobolus pathogens.</title>
        <authorList>
            <person name="Condon B.J."/>
            <person name="Leng Y."/>
            <person name="Wu D."/>
            <person name="Bushley K.E."/>
            <person name="Ohm R.A."/>
            <person name="Otillar R."/>
            <person name="Martin J."/>
            <person name="Schackwitz W."/>
            <person name="Grimwood J."/>
            <person name="MohdZainudin N."/>
            <person name="Xue C."/>
            <person name="Wang R."/>
            <person name="Manning V.A."/>
            <person name="Dhillon B."/>
            <person name="Tu Z.J."/>
            <person name="Steffenson B.J."/>
            <person name="Salamov A."/>
            <person name="Sun H."/>
            <person name="Lowry S."/>
            <person name="LaButti K."/>
            <person name="Han J."/>
            <person name="Copeland A."/>
            <person name="Lindquist E."/>
            <person name="Barry K."/>
            <person name="Schmutz J."/>
            <person name="Baker S.E."/>
            <person name="Ciuffetti L.M."/>
            <person name="Grigoriev I.V."/>
            <person name="Zhong S."/>
            <person name="Turgeon B.G."/>
        </authorList>
    </citation>
    <scope>NUCLEOTIDE SEQUENCE [LARGE SCALE GENOMIC DNA]</scope>
    <source>
        <strain evidence="3">ND90Pr / ATCC 201652</strain>
    </source>
</reference>
<dbReference type="Proteomes" id="UP000016934">
    <property type="component" value="Unassembled WGS sequence"/>
</dbReference>
<dbReference type="KEGG" id="bsc:COCSADRAFT_161864"/>
<proteinExistence type="predicted"/>
<feature type="region of interest" description="Disordered" evidence="1">
    <location>
        <begin position="39"/>
        <end position="60"/>
    </location>
</feature>
<evidence type="ECO:0000256" key="1">
    <source>
        <dbReference type="SAM" id="MobiDB-lite"/>
    </source>
</evidence>
<evidence type="ECO:0000313" key="2">
    <source>
        <dbReference type="EMBL" id="EMD63367.1"/>
    </source>
</evidence>
<organism evidence="2 3">
    <name type="scientific">Cochliobolus sativus (strain ND90Pr / ATCC 201652)</name>
    <name type="common">Common root rot and spot blotch fungus</name>
    <name type="synonym">Bipolaris sorokiniana</name>
    <dbReference type="NCBI Taxonomy" id="665912"/>
    <lineage>
        <taxon>Eukaryota</taxon>
        <taxon>Fungi</taxon>
        <taxon>Dikarya</taxon>
        <taxon>Ascomycota</taxon>
        <taxon>Pezizomycotina</taxon>
        <taxon>Dothideomycetes</taxon>
        <taxon>Pleosporomycetidae</taxon>
        <taxon>Pleosporales</taxon>
        <taxon>Pleosporineae</taxon>
        <taxon>Pleosporaceae</taxon>
        <taxon>Bipolaris</taxon>
    </lineage>
</organism>
<evidence type="ECO:0000313" key="3">
    <source>
        <dbReference type="Proteomes" id="UP000016934"/>
    </source>
</evidence>
<dbReference type="EMBL" id="KB445645">
    <property type="protein sequence ID" value="EMD63367.1"/>
    <property type="molecule type" value="Genomic_DNA"/>
</dbReference>
<dbReference type="GeneID" id="19132133"/>
<protein>
    <submittedName>
        <fullName evidence="2">Uncharacterized protein</fullName>
    </submittedName>
</protein>
<gene>
    <name evidence="2" type="ORF">COCSADRAFT_161864</name>
</gene>
<sequence length="60" mass="6896">RGRKRILRGEVKGFHRTTLEPAELLEDAEAVDRWEAFTETKRDSEGRLPEGFRRGDAVSP</sequence>
<reference evidence="2 3" key="1">
    <citation type="journal article" date="2012" name="PLoS Pathog.">
        <title>Diverse lifestyles and strategies of plant pathogenesis encoded in the genomes of eighteen Dothideomycetes fungi.</title>
        <authorList>
            <person name="Ohm R.A."/>
            <person name="Feau N."/>
            <person name="Henrissat B."/>
            <person name="Schoch C.L."/>
            <person name="Horwitz B.A."/>
            <person name="Barry K.W."/>
            <person name="Condon B.J."/>
            <person name="Copeland A.C."/>
            <person name="Dhillon B."/>
            <person name="Glaser F."/>
            <person name="Hesse C.N."/>
            <person name="Kosti I."/>
            <person name="LaButti K."/>
            <person name="Lindquist E.A."/>
            <person name="Lucas S."/>
            <person name="Salamov A.A."/>
            <person name="Bradshaw R.E."/>
            <person name="Ciuffetti L."/>
            <person name="Hamelin R.C."/>
            <person name="Kema G.H.J."/>
            <person name="Lawrence C."/>
            <person name="Scott J.A."/>
            <person name="Spatafora J.W."/>
            <person name="Turgeon B.G."/>
            <person name="de Wit P.J.G.M."/>
            <person name="Zhong S."/>
            <person name="Goodwin S.B."/>
            <person name="Grigoriev I.V."/>
        </authorList>
    </citation>
    <scope>NUCLEOTIDE SEQUENCE [LARGE SCALE GENOMIC DNA]</scope>
    <source>
        <strain evidence="3">ND90Pr / ATCC 201652</strain>
    </source>
</reference>